<evidence type="ECO:0000313" key="2">
    <source>
        <dbReference type="EMBL" id="OMJ15659.1"/>
    </source>
</evidence>
<dbReference type="Proteomes" id="UP000187283">
    <property type="component" value="Unassembled WGS sequence"/>
</dbReference>
<accession>A0A1R1XM17</accession>
<dbReference type="EMBL" id="LSSN01002598">
    <property type="protein sequence ID" value="OMJ15659.1"/>
    <property type="molecule type" value="Genomic_DNA"/>
</dbReference>
<keyword evidence="3" id="KW-1185">Reference proteome</keyword>
<evidence type="ECO:0000313" key="3">
    <source>
        <dbReference type="Proteomes" id="UP000187283"/>
    </source>
</evidence>
<feature type="compositionally biased region" description="Polar residues" evidence="1">
    <location>
        <begin position="204"/>
        <end position="218"/>
    </location>
</feature>
<feature type="region of interest" description="Disordered" evidence="1">
    <location>
        <begin position="1"/>
        <end position="38"/>
    </location>
</feature>
<reference evidence="2 3" key="1">
    <citation type="submission" date="2017-01" db="EMBL/GenBank/DDBJ databases">
        <authorList>
            <person name="Mah S.A."/>
            <person name="Swanson W.J."/>
            <person name="Moy G.W."/>
            <person name="Vacquier V.D."/>
        </authorList>
    </citation>
    <scope>NUCLEOTIDE SEQUENCE [LARGE SCALE GENOMIC DNA]</scope>
    <source>
        <strain evidence="2 3">GSMNP</strain>
    </source>
</reference>
<protein>
    <submittedName>
        <fullName evidence="2">Uncharacterized protein</fullName>
    </submittedName>
</protein>
<feature type="compositionally biased region" description="Low complexity" evidence="1">
    <location>
        <begin position="23"/>
        <end position="37"/>
    </location>
</feature>
<proteinExistence type="predicted"/>
<feature type="compositionally biased region" description="Basic and acidic residues" evidence="1">
    <location>
        <begin position="1"/>
        <end position="11"/>
    </location>
</feature>
<dbReference type="OrthoDB" id="10676504at2759"/>
<comment type="caution">
    <text evidence="2">The sequence shown here is derived from an EMBL/GenBank/DDBJ whole genome shotgun (WGS) entry which is preliminary data.</text>
</comment>
<dbReference type="AlphaFoldDB" id="A0A1R1XM17"/>
<name>A0A1R1XM17_9FUNG</name>
<evidence type="ECO:0000256" key="1">
    <source>
        <dbReference type="SAM" id="MobiDB-lite"/>
    </source>
</evidence>
<organism evidence="2 3">
    <name type="scientific">Smittium culicis</name>
    <dbReference type="NCBI Taxonomy" id="133412"/>
    <lineage>
        <taxon>Eukaryota</taxon>
        <taxon>Fungi</taxon>
        <taxon>Fungi incertae sedis</taxon>
        <taxon>Zoopagomycota</taxon>
        <taxon>Kickxellomycotina</taxon>
        <taxon>Harpellomycetes</taxon>
        <taxon>Harpellales</taxon>
        <taxon>Legeriomycetaceae</taxon>
        <taxon>Smittium</taxon>
    </lineage>
</organism>
<gene>
    <name evidence="2" type="ORF">AYI70_g7123</name>
</gene>
<feature type="region of interest" description="Disordered" evidence="1">
    <location>
        <begin position="186"/>
        <end position="218"/>
    </location>
</feature>
<sequence length="379" mass="42796">MENDFYKKKEANNPTFYADDMAQGSRNKSQKSKNNNQIELFIESESGKANHSSACSSNGEWERISNFDLASFGSDSEENFNSEKTPLGMGDSCIKKGERTCKSPNLCRFHFLKKETQYPIKRLKSKSNKPSGSNVNRKEIKNEASTSIFDNIYLSTFSNVDRLVSLGKRGIGLAFDQSSEIFSKKQNQNMSKKITKNDKAGPSNFGNEFSSNNTKKSSITCKKTVQKEDKNNDIASYIKKHSNPSRNYTNISEINYKSKSTCARNNRYPLDQTDGTIVDFISSNTSPIFYNEFGKKRSESCSFTSNSPIPIDYNWNMTPKKFPSNKKSNAAFLKPSNVLLTQNSSEESTCNQKHREHIPISSISSKSRLVFTQLVIISY</sequence>